<dbReference type="GO" id="GO:0008967">
    <property type="term" value="F:phosphoglycolate phosphatase activity"/>
    <property type="evidence" value="ECO:0007669"/>
    <property type="project" value="UniProtKB-EC"/>
</dbReference>
<dbReference type="InterPro" id="IPR011949">
    <property type="entry name" value="HAD-SF_hydro_IA_REG-2-like"/>
</dbReference>
<gene>
    <name evidence="1" type="ORF">XM38_046080</name>
</gene>
<keyword evidence="1" id="KW-0378">Hydrolase</keyword>
<accession>A0A1Z3HU32</accession>
<dbReference type="InterPro" id="IPR023214">
    <property type="entry name" value="HAD_sf"/>
</dbReference>
<keyword evidence="2" id="KW-1185">Reference proteome</keyword>
<dbReference type="PANTHER" id="PTHR46191:SF2">
    <property type="entry name" value="HALOACID DEHALOGENASE-LIKE HYDROLASE DOMAIN-CONTAINING PROTEIN 3"/>
    <property type="match status" value="1"/>
</dbReference>
<dbReference type="SUPFAM" id="SSF56784">
    <property type="entry name" value="HAD-like"/>
    <property type="match status" value="1"/>
</dbReference>
<reference evidence="1 2" key="1">
    <citation type="journal article" date="2016" name="Biochim. Biophys. Acta">
        <title>Characterization of red-shifted phycobilisomes isolated from the chlorophyll f-containing cyanobacterium Halomicronema hongdechloris.</title>
        <authorList>
            <person name="Li Y."/>
            <person name="Lin Y."/>
            <person name="Garvey C.J."/>
            <person name="Birch D."/>
            <person name="Corkery R.W."/>
            <person name="Loughlin P.C."/>
            <person name="Scheer H."/>
            <person name="Willows R.D."/>
            <person name="Chen M."/>
        </authorList>
    </citation>
    <scope>NUCLEOTIDE SEQUENCE [LARGE SCALE GENOMIC DNA]</scope>
    <source>
        <strain evidence="1 2">C2206</strain>
    </source>
</reference>
<dbReference type="Gene3D" id="3.40.50.1000">
    <property type="entry name" value="HAD superfamily/HAD-like"/>
    <property type="match status" value="1"/>
</dbReference>
<dbReference type="Proteomes" id="UP000191901">
    <property type="component" value="Chromosome"/>
</dbReference>
<organism evidence="1 2">
    <name type="scientific">Halomicronema hongdechloris C2206</name>
    <dbReference type="NCBI Taxonomy" id="1641165"/>
    <lineage>
        <taxon>Bacteria</taxon>
        <taxon>Bacillati</taxon>
        <taxon>Cyanobacteriota</taxon>
        <taxon>Cyanophyceae</taxon>
        <taxon>Nodosilineales</taxon>
        <taxon>Nodosilineaceae</taxon>
        <taxon>Halomicronema</taxon>
    </lineage>
</organism>
<dbReference type="PANTHER" id="PTHR46191">
    <property type="match status" value="1"/>
</dbReference>
<dbReference type="EC" id="3.1.3.18" evidence="1"/>
<dbReference type="InterPro" id="IPR006439">
    <property type="entry name" value="HAD-SF_hydro_IA"/>
</dbReference>
<protein>
    <submittedName>
        <fullName evidence="1">Phosphoglycolate phosphatase</fullName>
        <ecNumber evidence="1">3.1.3.18</ecNumber>
    </submittedName>
</protein>
<dbReference type="NCBIfam" id="TIGR01549">
    <property type="entry name" value="HAD-SF-IA-v1"/>
    <property type="match status" value="1"/>
</dbReference>
<dbReference type="InterPro" id="IPR036412">
    <property type="entry name" value="HAD-like_sf"/>
</dbReference>
<dbReference type="InterPro" id="IPR051828">
    <property type="entry name" value="HAD-like_hydrolase_domain"/>
</dbReference>
<dbReference type="EMBL" id="CP021983">
    <property type="protein sequence ID" value="ASC73637.1"/>
    <property type="molecule type" value="Genomic_DNA"/>
</dbReference>
<name>A0A1Z3HU32_9CYAN</name>
<dbReference type="NCBIfam" id="TIGR02252">
    <property type="entry name" value="DREG-2"/>
    <property type="match status" value="1"/>
</dbReference>
<dbReference type="KEGG" id="hhg:XM38_046080"/>
<dbReference type="AlphaFoldDB" id="A0A1Z3HU32"/>
<proteinExistence type="predicted"/>
<sequence length="164" mass="18132">MAFPGLDPIEVPGQEYAWWRQIAQQTFAAVDQLAQFADFEAFFADLYTYFATAEPWVVYADTRSSLERWRSLGIELGVLSNFDSRLYGVLQALQLDAFFQSVTISTEVGAAKPSPAIFHAALRKHGYAAADAWHVGDSRREDVAGAKAVGLRGIWLMRSQPAAA</sequence>
<dbReference type="Pfam" id="PF00702">
    <property type="entry name" value="Hydrolase"/>
    <property type="match status" value="1"/>
</dbReference>
<dbReference type="CDD" id="cd16415">
    <property type="entry name" value="HAD_dREG-2_like"/>
    <property type="match status" value="1"/>
</dbReference>
<evidence type="ECO:0000313" key="1">
    <source>
        <dbReference type="EMBL" id="ASC73637.1"/>
    </source>
</evidence>
<evidence type="ECO:0000313" key="2">
    <source>
        <dbReference type="Proteomes" id="UP000191901"/>
    </source>
</evidence>